<proteinExistence type="predicted"/>
<feature type="signal peptide" evidence="2">
    <location>
        <begin position="1"/>
        <end position="29"/>
    </location>
</feature>
<evidence type="ECO:0008006" key="5">
    <source>
        <dbReference type="Google" id="ProtNLM"/>
    </source>
</evidence>
<evidence type="ECO:0000313" key="4">
    <source>
        <dbReference type="Proteomes" id="UP000295075"/>
    </source>
</evidence>
<keyword evidence="4" id="KW-1185">Reference proteome</keyword>
<dbReference type="Proteomes" id="UP000295075">
    <property type="component" value="Unassembled WGS sequence"/>
</dbReference>
<feature type="region of interest" description="Disordered" evidence="1">
    <location>
        <begin position="29"/>
        <end position="55"/>
    </location>
</feature>
<dbReference type="AlphaFoldDB" id="A0A4R4Q1V2"/>
<reference evidence="3 4" key="1">
    <citation type="submission" date="2019-03" db="EMBL/GenBank/DDBJ databases">
        <title>Draft genome sequences of novel Actinobacteria.</title>
        <authorList>
            <person name="Sahin N."/>
            <person name="Ay H."/>
            <person name="Saygin H."/>
        </authorList>
    </citation>
    <scope>NUCLEOTIDE SEQUENCE [LARGE SCALE GENOMIC DNA]</scope>
    <source>
        <strain evidence="3 4">JCM 30547</strain>
    </source>
</reference>
<dbReference type="EMBL" id="SMKA01000068">
    <property type="protein sequence ID" value="TDC28937.1"/>
    <property type="molecule type" value="Genomic_DNA"/>
</dbReference>
<evidence type="ECO:0000313" key="3">
    <source>
        <dbReference type="EMBL" id="TDC28937.1"/>
    </source>
</evidence>
<keyword evidence="2" id="KW-0732">Signal</keyword>
<name>A0A4R4Q1V2_9ACTN</name>
<dbReference type="PROSITE" id="PS51257">
    <property type="entry name" value="PROKAR_LIPOPROTEIN"/>
    <property type="match status" value="1"/>
</dbReference>
<accession>A0A4R4Q1V2</accession>
<evidence type="ECO:0000256" key="1">
    <source>
        <dbReference type="SAM" id="MobiDB-lite"/>
    </source>
</evidence>
<sequence length="210" mass="22587">MSPSKPPATAGISLLVAVLGLAACSKAPAYDPNAPSTQSPATVDTRPTAPPAPEPAVAKIGESIEVAELGNVKLSSYDPPQWARATITVTSFKVLRTVPGIPDRFKRPHTNYGRVDIRTKITADPFTLWDQHFTLIAPDGTTYPQTANAAYLDDEFRNVTDSKTSDTPKNPRLGPAEGVLLFQIPDQGLPTGTKLTAELWKGHPFSWQLT</sequence>
<evidence type="ECO:0000256" key="2">
    <source>
        <dbReference type="SAM" id="SignalP"/>
    </source>
</evidence>
<comment type="caution">
    <text evidence="3">The sequence shown here is derived from an EMBL/GenBank/DDBJ whole genome shotgun (WGS) entry which is preliminary data.</text>
</comment>
<organism evidence="3 4">
    <name type="scientific">Kribbella albertanoniae</name>
    <dbReference type="NCBI Taxonomy" id="1266829"/>
    <lineage>
        <taxon>Bacteria</taxon>
        <taxon>Bacillati</taxon>
        <taxon>Actinomycetota</taxon>
        <taxon>Actinomycetes</taxon>
        <taxon>Propionibacteriales</taxon>
        <taxon>Kribbellaceae</taxon>
        <taxon>Kribbella</taxon>
    </lineage>
</organism>
<protein>
    <recommendedName>
        <fullName evidence="5">DUF4352 domain-containing protein</fullName>
    </recommendedName>
</protein>
<dbReference type="RefSeq" id="WP_132407858.1">
    <property type="nucleotide sequence ID" value="NZ_SMKA01000068.1"/>
</dbReference>
<gene>
    <name evidence="3" type="ORF">E1261_17225</name>
</gene>
<feature type="chain" id="PRO_5021016403" description="DUF4352 domain-containing protein" evidence="2">
    <location>
        <begin position="30"/>
        <end position="210"/>
    </location>
</feature>